<dbReference type="KEGG" id="bsol:FSW04_13675"/>
<keyword evidence="2" id="KW-1185">Reference proteome</keyword>
<dbReference type="EMBL" id="CP042430">
    <property type="protein sequence ID" value="QEC48511.1"/>
    <property type="molecule type" value="Genomic_DNA"/>
</dbReference>
<name>A0A5B8U6F0_9ACTN</name>
<dbReference type="Proteomes" id="UP000321805">
    <property type="component" value="Chromosome"/>
</dbReference>
<evidence type="ECO:0000313" key="1">
    <source>
        <dbReference type="EMBL" id="QEC48511.1"/>
    </source>
</evidence>
<evidence type="ECO:0000313" key="2">
    <source>
        <dbReference type="Proteomes" id="UP000321805"/>
    </source>
</evidence>
<accession>A0A5B8U6F0</accession>
<gene>
    <name evidence="1" type="ORF">FSW04_13675</name>
</gene>
<proteinExistence type="predicted"/>
<reference evidence="1 2" key="1">
    <citation type="journal article" date="2018" name="J. Microbiol.">
        <title>Baekduia soli gen. nov., sp. nov., a novel bacterium isolated from the soil of Baekdu Mountain and proposal of a novel family name, Baekduiaceae fam. nov.</title>
        <authorList>
            <person name="An D.S."/>
            <person name="Siddiqi M.Z."/>
            <person name="Kim K.H."/>
            <person name="Yu H.S."/>
            <person name="Im W.T."/>
        </authorList>
    </citation>
    <scope>NUCLEOTIDE SEQUENCE [LARGE SCALE GENOMIC DNA]</scope>
    <source>
        <strain evidence="1 2">BR7-21</strain>
    </source>
</reference>
<sequence>MTTFDPSTFEGTTHFEPAAGATVTAGTASATTGADGTASLTLPAGGPVAIVATQGNRVPDRSTVCVTDGGDGFCGSAVAPPAPPSAACVSTGLDGFCGSPDRRAAYGFITSVANGRRFAAGRGPRELSGRVDEEPSGIADIRLRLSRSGAGACAGYDARRERFVATKRCSVTKAAWFSAGSLSPWRYLLPARLGKGRYVLDVQVVDKAGNRDSALARGRNRVVFTVA</sequence>
<dbReference type="AlphaFoldDB" id="A0A5B8U6F0"/>
<organism evidence="1 2">
    <name type="scientific">Baekduia soli</name>
    <dbReference type="NCBI Taxonomy" id="496014"/>
    <lineage>
        <taxon>Bacteria</taxon>
        <taxon>Bacillati</taxon>
        <taxon>Actinomycetota</taxon>
        <taxon>Thermoleophilia</taxon>
        <taxon>Solirubrobacterales</taxon>
        <taxon>Baekduiaceae</taxon>
        <taxon>Baekduia</taxon>
    </lineage>
</organism>
<dbReference type="RefSeq" id="WP_146920132.1">
    <property type="nucleotide sequence ID" value="NZ_CP042430.1"/>
</dbReference>
<protein>
    <submittedName>
        <fullName evidence="1">Uncharacterized protein</fullName>
    </submittedName>
</protein>
<dbReference type="OrthoDB" id="5242559at2"/>